<dbReference type="Gene3D" id="3.40.190.10">
    <property type="entry name" value="Periplasmic binding protein-like II"/>
    <property type="match status" value="2"/>
</dbReference>
<evidence type="ECO:0000313" key="3">
    <source>
        <dbReference type="Proteomes" id="UP000626210"/>
    </source>
</evidence>
<feature type="chain" id="PRO_5045158489" evidence="1">
    <location>
        <begin position="25"/>
        <end position="354"/>
    </location>
</feature>
<accession>A0ABQ3GBL7</accession>
<reference evidence="3" key="1">
    <citation type="journal article" date="2019" name="Int. J. Syst. Evol. Microbiol.">
        <title>The Global Catalogue of Microorganisms (GCM) 10K type strain sequencing project: providing services to taxonomists for standard genome sequencing and annotation.</title>
        <authorList>
            <consortium name="The Broad Institute Genomics Platform"/>
            <consortium name="The Broad Institute Genome Sequencing Center for Infectious Disease"/>
            <person name="Wu L."/>
            <person name="Ma J."/>
        </authorList>
    </citation>
    <scope>NUCLEOTIDE SEQUENCE [LARGE SCALE GENOMIC DNA]</scope>
    <source>
        <strain evidence="3">KCTC 23314</strain>
    </source>
</reference>
<dbReference type="NCBIfam" id="TIGR02122">
    <property type="entry name" value="TRAP_TAXI"/>
    <property type="match status" value="1"/>
</dbReference>
<protein>
    <submittedName>
        <fullName evidence="2">C4-dicarboxylate ABC transporter substrate-binding protein</fullName>
    </submittedName>
</protein>
<comment type="caution">
    <text evidence="2">The sequence shown here is derived from an EMBL/GenBank/DDBJ whole genome shotgun (WGS) entry which is preliminary data.</text>
</comment>
<keyword evidence="3" id="KW-1185">Reference proteome</keyword>
<sequence length="354" mass="39136">MNKLLLRALTMATFLLHVASFAGAEYKIVTASERGTYIKIGQDLAQFVAPSADLKFEVLPSAGSAANVRRLRYDAGVKLALVQSDVYQAFLDIAAGGNVEAKDMIRPLRVIMPLYNEEIYFIVRADSELNYIHEIKNAKIGAGESGSGTALTSATLYRLMFGEPMPPSNTTYLSNEDALIKLVTDKSMDVVAVVAGQPAKLLVDMKPESRKLIKLLKFDPNHATSASVLKTYFAADVLSKNYPNLLASDIPGLAVKAFLVTYDFQFKDTETHLRNMTRSLCQNFSTLQEKGHPKWREVQMALPDLGRGWFYYPPTTREIRSCIAGKTQQALPVKMKPSKNCSQQEQVLGLCTPV</sequence>
<dbReference type="InterPro" id="IPR011852">
    <property type="entry name" value="TRAP_TAXI"/>
</dbReference>
<dbReference type="SUPFAM" id="SSF53850">
    <property type="entry name" value="Periplasmic binding protein-like II"/>
    <property type="match status" value="1"/>
</dbReference>
<dbReference type="PANTHER" id="PTHR42941:SF1">
    <property type="entry name" value="SLL1037 PROTEIN"/>
    <property type="match status" value="1"/>
</dbReference>
<gene>
    <name evidence="2" type="ORF">GCM10007320_54060</name>
</gene>
<dbReference type="Pfam" id="PF16868">
    <property type="entry name" value="NMT1_3"/>
    <property type="match status" value="1"/>
</dbReference>
<evidence type="ECO:0000256" key="1">
    <source>
        <dbReference type="SAM" id="SignalP"/>
    </source>
</evidence>
<name>A0ABQ3GBL7_9BURK</name>
<dbReference type="PANTHER" id="PTHR42941">
    <property type="entry name" value="SLL1037 PROTEIN"/>
    <property type="match status" value="1"/>
</dbReference>
<feature type="signal peptide" evidence="1">
    <location>
        <begin position="1"/>
        <end position="24"/>
    </location>
</feature>
<keyword evidence="1" id="KW-0732">Signal</keyword>
<organism evidence="2 3">
    <name type="scientific">Pseudorhodoferax aquiterrae</name>
    <dbReference type="NCBI Taxonomy" id="747304"/>
    <lineage>
        <taxon>Bacteria</taxon>
        <taxon>Pseudomonadati</taxon>
        <taxon>Pseudomonadota</taxon>
        <taxon>Betaproteobacteria</taxon>
        <taxon>Burkholderiales</taxon>
        <taxon>Comamonadaceae</taxon>
    </lineage>
</organism>
<evidence type="ECO:0000313" key="2">
    <source>
        <dbReference type="EMBL" id="GHC98407.1"/>
    </source>
</evidence>
<dbReference type="RefSeq" id="WP_189689985.1">
    <property type="nucleotide sequence ID" value="NZ_BMYK01000026.1"/>
</dbReference>
<dbReference type="Proteomes" id="UP000626210">
    <property type="component" value="Unassembled WGS sequence"/>
</dbReference>
<dbReference type="EMBL" id="BMYK01000026">
    <property type="protein sequence ID" value="GHC98407.1"/>
    <property type="molecule type" value="Genomic_DNA"/>
</dbReference>
<proteinExistence type="predicted"/>